<dbReference type="OrthoDB" id="691592at2759"/>
<reference evidence="2 4" key="1">
    <citation type="journal article" date="2012" name="Nat. Biotechnol.">
        <title>Reference genome sequence of the model plant Setaria.</title>
        <authorList>
            <person name="Bennetzen J.L."/>
            <person name="Schmutz J."/>
            <person name="Wang H."/>
            <person name="Percifield R."/>
            <person name="Hawkins J."/>
            <person name="Pontaroli A.C."/>
            <person name="Estep M."/>
            <person name="Feng L."/>
            <person name="Vaughn J.N."/>
            <person name="Grimwood J."/>
            <person name="Jenkins J."/>
            <person name="Barry K."/>
            <person name="Lindquist E."/>
            <person name="Hellsten U."/>
            <person name="Deshpande S."/>
            <person name="Wang X."/>
            <person name="Wu X."/>
            <person name="Mitros T."/>
            <person name="Triplett J."/>
            <person name="Yang X."/>
            <person name="Ye C.Y."/>
            <person name="Mauro-Herrera M."/>
            <person name="Wang L."/>
            <person name="Li P."/>
            <person name="Sharma M."/>
            <person name="Sharma R."/>
            <person name="Ronald P.C."/>
            <person name="Panaud O."/>
            <person name="Kellogg E.A."/>
            <person name="Brutnell T.P."/>
            <person name="Doust A.N."/>
            <person name="Tuskan G.A."/>
            <person name="Rokhsar D."/>
            <person name="Devos K.M."/>
        </authorList>
    </citation>
    <scope>NUCLEOTIDE SEQUENCE [LARGE SCALE GENOMIC DNA]</scope>
    <source>
        <strain evidence="4">cv. Yugu1</strain>
        <strain evidence="2">Yugu1</strain>
    </source>
</reference>
<dbReference type="EnsemblPlants" id="KQL16266">
    <property type="protein sequence ID" value="KQL16266"/>
    <property type="gene ID" value="SETIT_025217mg"/>
</dbReference>
<keyword evidence="4" id="KW-1185">Reference proteome</keyword>
<dbReference type="Pfam" id="PF13456">
    <property type="entry name" value="RVT_3"/>
    <property type="match status" value="1"/>
</dbReference>
<dbReference type="SUPFAM" id="SSF53098">
    <property type="entry name" value="Ribonuclease H-like"/>
    <property type="match status" value="1"/>
</dbReference>
<evidence type="ECO:0000313" key="4">
    <source>
        <dbReference type="Proteomes" id="UP000004995"/>
    </source>
</evidence>
<dbReference type="OMA" id="CKINTDA"/>
<dbReference type="InterPro" id="IPR052929">
    <property type="entry name" value="RNase_H-like_EbsB-rel"/>
</dbReference>
<dbReference type="InterPro" id="IPR012337">
    <property type="entry name" value="RNaseH-like_sf"/>
</dbReference>
<reference evidence="2" key="2">
    <citation type="submission" date="2015-07" db="EMBL/GenBank/DDBJ databases">
        <authorList>
            <person name="Noorani M."/>
        </authorList>
    </citation>
    <scope>NUCLEOTIDE SEQUENCE</scope>
    <source>
        <strain evidence="2">Yugu1</strain>
    </source>
</reference>
<dbReference type="EMBL" id="CM003530">
    <property type="protein sequence ID" value="RCV18497.1"/>
    <property type="molecule type" value="Genomic_DNA"/>
</dbReference>
<evidence type="ECO:0000313" key="2">
    <source>
        <dbReference type="EMBL" id="RCV18497.1"/>
    </source>
</evidence>
<dbReference type="eggNOG" id="KOG1075">
    <property type="taxonomic scope" value="Eukaryota"/>
</dbReference>
<organism evidence="2">
    <name type="scientific">Setaria italica</name>
    <name type="common">Foxtail millet</name>
    <name type="synonym">Panicum italicum</name>
    <dbReference type="NCBI Taxonomy" id="4555"/>
    <lineage>
        <taxon>Eukaryota</taxon>
        <taxon>Viridiplantae</taxon>
        <taxon>Streptophyta</taxon>
        <taxon>Embryophyta</taxon>
        <taxon>Tracheophyta</taxon>
        <taxon>Spermatophyta</taxon>
        <taxon>Magnoliopsida</taxon>
        <taxon>Liliopsida</taxon>
        <taxon>Poales</taxon>
        <taxon>Poaceae</taxon>
        <taxon>PACMAD clade</taxon>
        <taxon>Panicoideae</taxon>
        <taxon>Panicodae</taxon>
        <taxon>Paniceae</taxon>
        <taxon>Cenchrinae</taxon>
        <taxon>Setaria</taxon>
    </lineage>
</organism>
<gene>
    <name evidence="2" type="ORF">SETIT_3G305600v2</name>
</gene>
<dbReference type="Gene3D" id="3.30.420.10">
    <property type="entry name" value="Ribonuclease H-like superfamily/Ribonuclease H"/>
    <property type="match status" value="1"/>
</dbReference>
<dbReference type="GO" id="GO:0003676">
    <property type="term" value="F:nucleic acid binding"/>
    <property type="evidence" value="ECO:0007669"/>
    <property type="project" value="InterPro"/>
</dbReference>
<evidence type="ECO:0000259" key="1">
    <source>
        <dbReference type="Pfam" id="PF13456"/>
    </source>
</evidence>
<dbReference type="CDD" id="cd06222">
    <property type="entry name" value="RNase_H_like"/>
    <property type="match status" value="1"/>
</dbReference>
<feature type="domain" description="RNase H type-1" evidence="1">
    <location>
        <begin position="45"/>
        <end position="124"/>
    </location>
</feature>
<evidence type="ECO:0000313" key="3">
    <source>
        <dbReference type="EnsemblPlants" id="KQL16266"/>
    </source>
</evidence>
<proteinExistence type="predicted"/>
<dbReference type="PANTHER" id="PTHR47074">
    <property type="entry name" value="BNAC02G40300D PROTEIN"/>
    <property type="match status" value="1"/>
</dbReference>
<dbReference type="InterPro" id="IPR002156">
    <property type="entry name" value="RNaseH_domain"/>
</dbReference>
<sequence>MVNQLIQELEIVEGYEVEPKIGNQHQQKPRNQRWIPLEHGLCKINTDAAVDGARSKGAIAVVCRENNGEFVAASAMTVPNVTDPETLEAMACLEALALAEDCAIRKMIVASDCLNVVRNIKEMPRSFECAKFAHEAGRHVWFGSPPVFLDVNAIK</sequence>
<dbReference type="Gramene" id="KQL16266">
    <property type="protein sequence ID" value="KQL16266"/>
    <property type="gene ID" value="SETIT_025217mg"/>
</dbReference>
<protein>
    <recommendedName>
        <fullName evidence="1">RNase H type-1 domain-containing protein</fullName>
    </recommendedName>
</protein>
<accession>K3ZF68</accession>
<dbReference type="Proteomes" id="UP000004995">
    <property type="component" value="Unassembled WGS sequence"/>
</dbReference>
<dbReference type="HOGENOM" id="CLU_000680_14_5_1"/>
<dbReference type="EMBL" id="AGNK02001911">
    <property type="status" value="NOT_ANNOTATED_CDS"/>
    <property type="molecule type" value="Genomic_DNA"/>
</dbReference>
<dbReference type="InterPro" id="IPR036397">
    <property type="entry name" value="RNaseH_sf"/>
</dbReference>
<dbReference type="GO" id="GO:0004523">
    <property type="term" value="F:RNA-DNA hybrid ribonuclease activity"/>
    <property type="evidence" value="ECO:0007669"/>
    <property type="project" value="InterPro"/>
</dbReference>
<dbReference type="InterPro" id="IPR044730">
    <property type="entry name" value="RNase_H-like_dom_plant"/>
</dbReference>
<dbReference type="PANTHER" id="PTHR47074:SF73">
    <property type="entry name" value="OS04G0448401 PROTEIN"/>
    <property type="match status" value="1"/>
</dbReference>
<dbReference type="AlphaFoldDB" id="K3ZF68"/>
<reference evidence="3" key="3">
    <citation type="submission" date="2018-08" db="UniProtKB">
        <authorList>
            <consortium name="EnsemblPlants"/>
        </authorList>
    </citation>
    <scope>IDENTIFICATION</scope>
    <source>
        <strain evidence="3">Yugu1</strain>
    </source>
</reference>
<name>K3ZF68_SETIT</name>